<name>A0ACC0QSK3_9HYPO</name>
<protein>
    <submittedName>
        <fullName evidence="1">SesA</fullName>
    </submittedName>
</protein>
<gene>
    <name evidence="1" type="ORF">NCS57_00950900</name>
</gene>
<organism evidence="1 2">
    <name type="scientific">Fusarium keratoplasticum</name>
    <dbReference type="NCBI Taxonomy" id="1328300"/>
    <lineage>
        <taxon>Eukaryota</taxon>
        <taxon>Fungi</taxon>
        <taxon>Dikarya</taxon>
        <taxon>Ascomycota</taxon>
        <taxon>Pezizomycotina</taxon>
        <taxon>Sordariomycetes</taxon>
        <taxon>Hypocreomycetidae</taxon>
        <taxon>Hypocreales</taxon>
        <taxon>Nectriaceae</taxon>
        <taxon>Fusarium</taxon>
        <taxon>Fusarium solani species complex</taxon>
    </lineage>
</organism>
<evidence type="ECO:0000313" key="2">
    <source>
        <dbReference type="Proteomes" id="UP001065298"/>
    </source>
</evidence>
<sequence length="251" mass="26797">MRDTAGRSHPPTERGSQTSLLFNALQTRLLAICSPLAASKHIHSPDLVLHLRMAAIVTALISSTITTLEEVIHHHNDIKDDNGLPEAFHEAGRGLLLVNQALQAAQRNSAKEPQSAMSPVWACNTKANSSASIFKAVAKAPETWRFKVYEAAVRQEGNGQTVEVLVVGMMNDVCALAENFAIQDQVKGLREAIEKMEPSLPKEGLGDTFTHYGSGDMLNAPGGTVNKSTGSGNHFPGATFSGSVSFGNNPT</sequence>
<comment type="caution">
    <text evidence="1">The sequence shown here is derived from an EMBL/GenBank/DDBJ whole genome shotgun (WGS) entry which is preliminary data.</text>
</comment>
<keyword evidence="2" id="KW-1185">Reference proteome</keyword>
<dbReference type="EMBL" id="CM046509">
    <property type="protein sequence ID" value="KAI8663497.1"/>
    <property type="molecule type" value="Genomic_DNA"/>
</dbReference>
<proteinExistence type="predicted"/>
<accession>A0ACC0QSK3</accession>
<evidence type="ECO:0000313" key="1">
    <source>
        <dbReference type="EMBL" id="KAI8663497.1"/>
    </source>
</evidence>
<dbReference type="Proteomes" id="UP001065298">
    <property type="component" value="Chromosome 7"/>
</dbReference>
<reference evidence="1" key="1">
    <citation type="submission" date="2022-06" db="EMBL/GenBank/DDBJ databases">
        <title>Fusarium solani species complex genomes reveal bases of compartmentalisation and animal pathogenesis.</title>
        <authorList>
            <person name="Tsai I.J."/>
        </authorList>
    </citation>
    <scope>NUCLEOTIDE SEQUENCE</scope>
    <source>
        <strain evidence="1">Fu6.1</strain>
    </source>
</reference>